<dbReference type="STRING" id="1507870.A0A1V8T970"/>
<dbReference type="InterPro" id="IPR050216">
    <property type="entry name" value="LRR_domain-containing"/>
</dbReference>
<evidence type="ECO:0000256" key="2">
    <source>
        <dbReference type="ARBA" id="ARBA00022737"/>
    </source>
</evidence>
<dbReference type="PANTHER" id="PTHR48051:SF1">
    <property type="entry name" value="RAS SUPPRESSOR PROTEIN 1"/>
    <property type="match status" value="1"/>
</dbReference>
<gene>
    <name evidence="4" type="ORF">B0A48_07429</name>
</gene>
<feature type="region of interest" description="Disordered" evidence="3">
    <location>
        <begin position="1"/>
        <end position="29"/>
    </location>
</feature>
<comment type="caution">
    <text evidence="4">The sequence shown here is derived from an EMBL/GenBank/DDBJ whole genome shotgun (WGS) entry which is preliminary data.</text>
</comment>
<dbReference type="EMBL" id="NAJO01000014">
    <property type="protein sequence ID" value="OQO07732.1"/>
    <property type="molecule type" value="Genomic_DNA"/>
</dbReference>
<dbReference type="Proteomes" id="UP000192596">
    <property type="component" value="Unassembled WGS sequence"/>
</dbReference>
<evidence type="ECO:0000256" key="3">
    <source>
        <dbReference type="SAM" id="MobiDB-lite"/>
    </source>
</evidence>
<evidence type="ECO:0000313" key="5">
    <source>
        <dbReference type="Proteomes" id="UP000192596"/>
    </source>
</evidence>
<dbReference type="InterPro" id="IPR001611">
    <property type="entry name" value="Leu-rich_rpt"/>
</dbReference>
<feature type="compositionally biased region" description="Low complexity" evidence="3">
    <location>
        <begin position="143"/>
        <end position="157"/>
    </location>
</feature>
<keyword evidence="1" id="KW-0433">Leucine-rich repeat</keyword>
<dbReference type="Gene3D" id="3.80.10.10">
    <property type="entry name" value="Ribonuclease Inhibitor"/>
    <property type="match status" value="1"/>
</dbReference>
<reference evidence="5" key="1">
    <citation type="submission" date="2017-03" db="EMBL/GenBank/DDBJ databases">
        <title>Genomes of endolithic fungi from Antarctica.</title>
        <authorList>
            <person name="Coleine C."/>
            <person name="Masonjones S."/>
            <person name="Stajich J.E."/>
        </authorList>
    </citation>
    <scope>NUCLEOTIDE SEQUENCE [LARGE SCALE GENOMIC DNA]</scope>
    <source>
        <strain evidence="5">CCFEE 5527</strain>
    </source>
</reference>
<accession>A0A1V8T970</accession>
<keyword evidence="2" id="KW-0677">Repeat</keyword>
<sequence>MDFSSSPPFPMSKEDVQMTEELPSLPPFAMLDDDMELDIQLFPSPPAAATSQLPALPARLPTLASFAPSSPSEKSLKRHHPDDDSCSSDPLFSDEASDPGLPEVGERPRRKRKVRGPWWTLEDKMRKPPPSAKDSGVFMGSDASVSASPSSSAASKVVPPPKRIYAAKKSSPAEELAGRIISNCLDNGKEAIDLSDLGLGTIREETLRPLHQLIRNANVNTISVPTAEQYTSLTPRIQMFLANNRLTILPRELFKLEYITVLSLRNNELAELPSSIAQLRRLREVNLSSNRLQYLPWEALSFIRARDNVCRVIVQPNPFYSIALQKLDAETATAVRLNLELGQQMHGLQQLIFLISGQVNYLDAAATNMRLLATSDATLAHEFTVPTIEPAPPPLDRSHAYAPPTLLELTLRLAQKLYDLEGAPYAPTATIAHAMRTAARDVKQGSERCSTCKSKYIFPKAEWLEYWYMGNPTHGLSADKIIPFRRLACSHRCAKVSTAGTGYAMT</sequence>
<proteinExistence type="predicted"/>
<dbReference type="InParanoid" id="A0A1V8T970"/>
<evidence type="ECO:0008006" key="6">
    <source>
        <dbReference type="Google" id="ProtNLM"/>
    </source>
</evidence>
<dbReference type="InterPro" id="IPR032675">
    <property type="entry name" value="LRR_dom_sf"/>
</dbReference>
<dbReference type="OrthoDB" id="1517790at2759"/>
<organism evidence="4 5">
    <name type="scientific">Cryoendolithus antarcticus</name>
    <dbReference type="NCBI Taxonomy" id="1507870"/>
    <lineage>
        <taxon>Eukaryota</taxon>
        <taxon>Fungi</taxon>
        <taxon>Dikarya</taxon>
        <taxon>Ascomycota</taxon>
        <taxon>Pezizomycotina</taxon>
        <taxon>Dothideomycetes</taxon>
        <taxon>Dothideomycetidae</taxon>
        <taxon>Cladosporiales</taxon>
        <taxon>Cladosporiaceae</taxon>
        <taxon>Cryoendolithus</taxon>
    </lineage>
</organism>
<protein>
    <recommendedName>
        <fullName evidence="6">Glucose-repressible alcohol dehydrogenase transcriptional effector</fullName>
    </recommendedName>
</protein>
<dbReference type="SUPFAM" id="SSF52058">
    <property type="entry name" value="L domain-like"/>
    <property type="match status" value="1"/>
</dbReference>
<feature type="region of interest" description="Disordered" evidence="3">
    <location>
        <begin position="62"/>
        <end position="157"/>
    </location>
</feature>
<name>A0A1V8T970_9PEZI</name>
<dbReference type="PANTHER" id="PTHR48051">
    <property type="match status" value="1"/>
</dbReference>
<dbReference type="GO" id="GO:0005737">
    <property type="term" value="C:cytoplasm"/>
    <property type="evidence" value="ECO:0007669"/>
    <property type="project" value="TreeGrafter"/>
</dbReference>
<keyword evidence="5" id="KW-1185">Reference proteome</keyword>
<evidence type="ECO:0000256" key="1">
    <source>
        <dbReference type="ARBA" id="ARBA00022614"/>
    </source>
</evidence>
<dbReference type="Pfam" id="PF13855">
    <property type="entry name" value="LRR_8"/>
    <property type="match status" value="1"/>
</dbReference>
<evidence type="ECO:0000313" key="4">
    <source>
        <dbReference type="EMBL" id="OQO07732.1"/>
    </source>
</evidence>
<dbReference type="AlphaFoldDB" id="A0A1V8T970"/>